<protein>
    <submittedName>
        <fullName evidence="3">Concanavalin A-like lectin/glucanase domain-containing protein</fullName>
    </submittedName>
</protein>
<dbReference type="SUPFAM" id="SSF49899">
    <property type="entry name" value="Concanavalin A-like lectins/glucanases"/>
    <property type="match status" value="1"/>
</dbReference>
<evidence type="ECO:0000313" key="4">
    <source>
        <dbReference type="Proteomes" id="UP001270362"/>
    </source>
</evidence>
<gene>
    <name evidence="3" type="ORF">B0T22DRAFT_484336</name>
</gene>
<feature type="signal peptide" evidence="2">
    <location>
        <begin position="1"/>
        <end position="20"/>
    </location>
</feature>
<dbReference type="CDD" id="cd13426">
    <property type="entry name" value="Peptidase_G1"/>
    <property type="match status" value="1"/>
</dbReference>
<dbReference type="InterPro" id="IPR038656">
    <property type="entry name" value="Peptidase_G1_sf"/>
</dbReference>
<comment type="caution">
    <text evidence="3">The sequence shown here is derived from an EMBL/GenBank/DDBJ whole genome shotgun (WGS) entry which is preliminary data.</text>
</comment>
<reference evidence="3" key="1">
    <citation type="journal article" date="2023" name="Mol. Phylogenet. Evol.">
        <title>Genome-scale phylogeny and comparative genomics of the fungal order Sordariales.</title>
        <authorList>
            <person name="Hensen N."/>
            <person name="Bonometti L."/>
            <person name="Westerberg I."/>
            <person name="Brannstrom I.O."/>
            <person name="Guillou S."/>
            <person name="Cros-Aarteil S."/>
            <person name="Calhoun S."/>
            <person name="Haridas S."/>
            <person name="Kuo A."/>
            <person name="Mondo S."/>
            <person name="Pangilinan J."/>
            <person name="Riley R."/>
            <person name="LaButti K."/>
            <person name="Andreopoulos B."/>
            <person name="Lipzen A."/>
            <person name="Chen C."/>
            <person name="Yan M."/>
            <person name="Daum C."/>
            <person name="Ng V."/>
            <person name="Clum A."/>
            <person name="Steindorff A."/>
            <person name="Ohm R.A."/>
            <person name="Martin F."/>
            <person name="Silar P."/>
            <person name="Natvig D.O."/>
            <person name="Lalanne C."/>
            <person name="Gautier V."/>
            <person name="Ament-Velasquez S.L."/>
            <person name="Kruys A."/>
            <person name="Hutchinson M.I."/>
            <person name="Powell A.J."/>
            <person name="Barry K."/>
            <person name="Miller A.N."/>
            <person name="Grigoriev I.V."/>
            <person name="Debuchy R."/>
            <person name="Gladieux P."/>
            <person name="Hiltunen Thoren M."/>
            <person name="Johannesson H."/>
        </authorList>
    </citation>
    <scope>NUCLEOTIDE SEQUENCE</scope>
    <source>
        <strain evidence="3">CBS 314.62</strain>
    </source>
</reference>
<evidence type="ECO:0000256" key="1">
    <source>
        <dbReference type="PIRSR" id="PIRSR600250-50"/>
    </source>
</evidence>
<dbReference type="GO" id="GO:0070007">
    <property type="term" value="F:glutamic-type endopeptidase activity"/>
    <property type="evidence" value="ECO:0007669"/>
    <property type="project" value="InterPro"/>
</dbReference>
<dbReference type="InterPro" id="IPR000250">
    <property type="entry name" value="Peptidase_G1"/>
</dbReference>
<dbReference type="Gene3D" id="2.60.120.700">
    <property type="entry name" value="Peptidase G1"/>
    <property type="match status" value="1"/>
</dbReference>
<evidence type="ECO:0000313" key="3">
    <source>
        <dbReference type="EMBL" id="KAK3682261.1"/>
    </source>
</evidence>
<dbReference type="PANTHER" id="PTHR37536:SF1">
    <property type="entry name" value="ASPERGILLOPEPSIN, PUTAITVE (AFU_ORTHOLOGUE AFUA_7G01200)"/>
    <property type="match status" value="1"/>
</dbReference>
<dbReference type="AlphaFoldDB" id="A0AAE1C808"/>
<keyword evidence="4" id="KW-1185">Reference proteome</keyword>
<dbReference type="EMBL" id="JAULSO010000005">
    <property type="protein sequence ID" value="KAK3682261.1"/>
    <property type="molecule type" value="Genomic_DNA"/>
</dbReference>
<sequence length="296" mass="30927">MKFFSAALFLSALVAQPVLAKLTWSVKGTQNGVPIPPAEIILKPFESAYGHGGGGGGGGIFNGGGPEAPPAAASVGRAARNRMVKRANPTATSANWCGSVRTATSSNKIKLIHGYFQHPTCTKRAGVTTFPQAAASWIGIDGDSSTTLLQMGTVCKIDNSTGIVRNEAWWQWVPDAAMTLATMPVHAGDWFQITINTTSATSAIISITNVNTLTAMTINLSAGTSLARIDADWIVERPAYGSGLAGFAQFTETWFQEAYATLANGASLGVLGAKQYQITGGCSSAEYDNADLSAWS</sequence>
<reference evidence="3" key="2">
    <citation type="submission" date="2023-06" db="EMBL/GenBank/DDBJ databases">
        <authorList>
            <consortium name="Lawrence Berkeley National Laboratory"/>
            <person name="Haridas S."/>
            <person name="Hensen N."/>
            <person name="Bonometti L."/>
            <person name="Westerberg I."/>
            <person name="Brannstrom I.O."/>
            <person name="Guillou S."/>
            <person name="Cros-Aarteil S."/>
            <person name="Calhoun S."/>
            <person name="Kuo A."/>
            <person name="Mondo S."/>
            <person name="Pangilinan J."/>
            <person name="Riley R."/>
            <person name="Labutti K."/>
            <person name="Andreopoulos B."/>
            <person name="Lipzen A."/>
            <person name="Chen C."/>
            <person name="Yanf M."/>
            <person name="Daum C."/>
            <person name="Ng V."/>
            <person name="Clum A."/>
            <person name="Steindorff A."/>
            <person name="Ohm R."/>
            <person name="Martin F."/>
            <person name="Silar P."/>
            <person name="Natvig D."/>
            <person name="Lalanne C."/>
            <person name="Gautier V."/>
            <person name="Ament-Velasquez S.L."/>
            <person name="Kruys A."/>
            <person name="Hutchinson M.I."/>
            <person name="Powell A.J."/>
            <person name="Barry K."/>
            <person name="Miller A.N."/>
            <person name="Grigoriev I.V."/>
            <person name="Debuchy R."/>
            <person name="Gladieux P."/>
            <person name="Thoren M.H."/>
            <person name="Johannesson H."/>
        </authorList>
    </citation>
    <scope>NUCLEOTIDE SEQUENCE</scope>
    <source>
        <strain evidence="3">CBS 314.62</strain>
    </source>
</reference>
<dbReference type="Pfam" id="PF01828">
    <property type="entry name" value="Peptidase_A4"/>
    <property type="match status" value="1"/>
</dbReference>
<name>A0AAE1C808_9PEZI</name>
<dbReference type="InterPro" id="IPR013320">
    <property type="entry name" value="ConA-like_dom_sf"/>
</dbReference>
<feature type="active site" description="Proton acceptor" evidence="1">
    <location>
        <position position="236"/>
    </location>
</feature>
<dbReference type="GO" id="GO:0006508">
    <property type="term" value="P:proteolysis"/>
    <property type="evidence" value="ECO:0007669"/>
    <property type="project" value="InterPro"/>
</dbReference>
<dbReference type="PANTHER" id="PTHR37536">
    <property type="entry name" value="PUTATIVE (AFU_ORTHOLOGUE AFUA_3G02970)-RELATED"/>
    <property type="match status" value="1"/>
</dbReference>
<accession>A0AAE1C808</accession>
<evidence type="ECO:0000256" key="2">
    <source>
        <dbReference type="SAM" id="SignalP"/>
    </source>
</evidence>
<proteinExistence type="predicted"/>
<dbReference type="PRINTS" id="PR00977">
    <property type="entry name" value="SCYTLDPTASE"/>
</dbReference>
<dbReference type="Proteomes" id="UP001270362">
    <property type="component" value="Unassembled WGS sequence"/>
</dbReference>
<feature type="chain" id="PRO_5042058280" evidence="2">
    <location>
        <begin position="21"/>
        <end position="296"/>
    </location>
</feature>
<keyword evidence="2" id="KW-0732">Signal</keyword>
<organism evidence="3 4">
    <name type="scientific">Podospora appendiculata</name>
    <dbReference type="NCBI Taxonomy" id="314037"/>
    <lineage>
        <taxon>Eukaryota</taxon>
        <taxon>Fungi</taxon>
        <taxon>Dikarya</taxon>
        <taxon>Ascomycota</taxon>
        <taxon>Pezizomycotina</taxon>
        <taxon>Sordariomycetes</taxon>
        <taxon>Sordariomycetidae</taxon>
        <taxon>Sordariales</taxon>
        <taxon>Podosporaceae</taxon>
        <taxon>Podospora</taxon>
    </lineage>
</organism>